<sequence length="100" mass="11151">MTVCHFHNHVEPIPLCKNQIEEHITCSFHAVEAFLCQFPTVFLQFPVQNTHGNQLKIPLGTNPRFNNPSTTLTSISECSVSMYATSFCLCRGVSYLGMGS</sequence>
<keyword evidence="1" id="KW-0067">ATP-binding</keyword>
<dbReference type="EMBL" id="GBHO01011270">
    <property type="protein sequence ID" value="JAG32334.1"/>
    <property type="molecule type" value="Transcribed_RNA"/>
</dbReference>
<reference evidence="1" key="2">
    <citation type="submission" date="2014-07" db="EMBL/GenBank/DDBJ databases">
        <authorList>
            <person name="Hull J."/>
        </authorList>
    </citation>
    <scope>NUCLEOTIDE SEQUENCE</scope>
</reference>
<reference evidence="1" key="1">
    <citation type="journal article" date="2014" name="PLoS ONE">
        <title>Transcriptome-Based Identification of ABC Transporters in the Western Tarnished Plant Bug Lygus hesperus.</title>
        <authorList>
            <person name="Hull J.J."/>
            <person name="Chaney K."/>
            <person name="Geib S.M."/>
            <person name="Fabrick J.A."/>
            <person name="Brent C.S."/>
            <person name="Walsh D."/>
            <person name="Lavine L.C."/>
        </authorList>
    </citation>
    <scope>NUCLEOTIDE SEQUENCE</scope>
</reference>
<keyword evidence="1" id="KW-0547">Nucleotide-binding</keyword>
<accession>A0A0A9YJG0</accession>
<name>A0A0A9YJG0_LYGHE</name>
<evidence type="ECO:0000313" key="1">
    <source>
        <dbReference type="EMBL" id="JAG32334.1"/>
    </source>
</evidence>
<reference evidence="2" key="3">
    <citation type="journal article" date="2016" name="Gigascience">
        <title>De novo construction of an expanded transcriptome assembly for the western tarnished plant bug, Lygus hesperus.</title>
        <authorList>
            <person name="Tassone E.E."/>
            <person name="Geib S.M."/>
            <person name="Hall B."/>
            <person name="Fabrick J.A."/>
            <person name="Brent C.S."/>
            <person name="Hull J.J."/>
        </authorList>
    </citation>
    <scope>NUCLEOTIDE SEQUENCE</scope>
</reference>
<protein>
    <submittedName>
        <fullName evidence="1">Phosphonates import ATP-binding protein PhnC 1</fullName>
    </submittedName>
</protein>
<dbReference type="AlphaFoldDB" id="A0A0A9YJG0"/>
<dbReference type="GO" id="GO:0005524">
    <property type="term" value="F:ATP binding"/>
    <property type="evidence" value="ECO:0007669"/>
    <property type="project" value="UniProtKB-KW"/>
</dbReference>
<organism evidence="1">
    <name type="scientific">Lygus hesperus</name>
    <name type="common">Western plant bug</name>
    <dbReference type="NCBI Taxonomy" id="30085"/>
    <lineage>
        <taxon>Eukaryota</taxon>
        <taxon>Metazoa</taxon>
        <taxon>Ecdysozoa</taxon>
        <taxon>Arthropoda</taxon>
        <taxon>Hexapoda</taxon>
        <taxon>Insecta</taxon>
        <taxon>Pterygota</taxon>
        <taxon>Neoptera</taxon>
        <taxon>Paraneoptera</taxon>
        <taxon>Hemiptera</taxon>
        <taxon>Heteroptera</taxon>
        <taxon>Panheteroptera</taxon>
        <taxon>Cimicomorpha</taxon>
        <taxon>Miridae</taxon>
        <taxon>Mirini</taxon>
        <taxon>Lygus</taxon>
    </lineage>
</organism>
<evidence type="ECO:0000313" key="2">
    <source>
        <dbReference type="EMBL" id="JAQ09956.1"/>
    </source>
</evidence>
<dbReference type="EMBL" id="GDHC01008673">
    <property type="protein sequence ID" value="JAQ09956.1"/>
    <property type="molecule type" value="Transcribed_RNA"/>
</dbReference>
<gene>
    <name evidence="1" type="primary">phnC1</name>
    <name evidence="1" type="ORF">CM83_101188</name>
    <name evidence="2" type="ORF">g.8379</name>
</gene>
<proteinExistence type="predicted"/>